<accession>A0A819H959</accession>
<dbReference type="SMART" id="SM00079">
    <property type="entry name" value="PBPe"/>
    <property type="match status" value="1"/>
</dbReference>
<protein>
    <recommendedName>
        <fullName evidence="15">Ionotropic glutamate receptor C-terminal domain-containing protein</fullName>
    </recommendedName>
</protein>
<dbReference type="AlphaFoldDB" id="A0A819H959"/>
<evidence type="ECO:0000256" key="2">
    <source>
        <dbReference type="ARBA" id="ARBA00022448"/>
    </source>
</evidence>
<feature type="transmembrane region" description="Helical" evidence="14">
    <location>
        <begin position="553"/>
        <end position="574"/>
    </location>
</feature>
<evidence type="ECO:0000313" key="17">
    <source>
        <dbReference type="Proteomes" id="UP000663823"/>
    </source>
</evidence>
<proteinExistence type="predicted"/>
<feature type="domain" description="Ionotropic glutamate receptor C-terminal" evidence="15">
    <location>
        <begin position="400"/>
        <end position="745"/>
    </location>
</feature>
<evidence type="ECO:0000256" key="8">
    <source>
        <dbReference type="ARBA" id="ARBA00023170"/>
    </source>
</evidence>
<dbReference type="InterPro" id="IPR015683">
    <property type="entry name" value="Ionotropic_Glu_rcpt"/>
</dbReference>
<feature type="transmembrane region" description="Helical" evidence="14">
    <location>
        <begin position="521"/>
        <end position="541"/>
    </location>
</feature>
<evidence type="ECO:0000256" key="6">
    <source>
        <dbReference type="ARBA" id="ARBA00023065"/>
    </source>
</evidence>
<dbReference type="SUPFAM" id="SSF81324">
    <property type="entry name" value="Voltage-gated potassium channels"/>
    <property type="match status" value="1"/>
</dbReference>
<keyword evidence="2" id="KW-0813">Transport</keyword>
<keyword evidence="11" id="KW-1071">Ligand-gated ion channel</keyword>
<dbReference type="Gene3D" id="3.40.50.2300">
    <property type="match status" value="3"/>
</dbReference>
<comment type="subcellular location">
    <subcellularLocation>
        <location evidence="1">Membrane</location>
        <topology evidence="1">Multi-pass membrane protein</topology>
    </subcellularLocation>
    <subcellularLocation>
        <location evidence="13">Postsynaptic cell membrane</location>
    </subcellularLocation>
</comment>
<evidence type="ECO:0000256" key="9">
    <source>
        <dbReference type="ARBA" id="ARBA00023180"/>
    </source>
</evidence>
<keyword evidence="7 14" id="KW-0472">Membrane</keyword>
<dbReference type="GO" id="GO:0045211">
    <property type="term" value="C:postsynaptic membrane"/>
    <property type="evidence" value="ECO:0007669"/>
    <property type="project" value="UniProtKB-SubCell"/>
</dbReference>
<evidence type="ECO:0000256" key="11">
    <source>
        <dbReference type="ARBA" id="ARBA00023286"/>
    </source>
</evidence>
<keyword evidence="6" id="KW-0406">Ion transport</keyword>
<sequence length="805" mass="89414">MLLSHQYNITIEGEFIGWQAEQTTGNIIDAMHIMCHAVSVSNVVGVVGPWLSREAQVTAPFGEKLGIPVISYSATNPDLSDQNAYPNFHRTVASDFAAAAALAKLFIRYNWTSCTIIYQNDAFGTGGALAISEAFNDSRLIVSQMIVFDIATSSIRGDLKSLLTNAATRMVVVWAESLYTYLVLQEALDSNVAGPQFTWILSSTIPLNSFNQTFYKNLIGMLVIEPAVGSVVNAPINATLLNAAYSIWQQYEPESFPGSMNVDNYALFAFDATWTLIQSLQQLCTSEINISSSCLSFIGSSFCFDRRFIHSNLLLDVISRTEFLGVSGPIQFSINVTDRITGLYYSAKNAQPSSNGLSFVSVLEYSHPGDWRIPTKENVIIWPGNSLTQPISGTVLKGVNLRIGVIETVPFTIVENVIDASGQSTIQYSGYVHDLIKLLQNKMEFIPIIELASPNQTYNGLIQAVRNGDYDIVIGDVTVTATRRKLVDFSNTIFDNSLRIIIRKTTDVNIDLFSFLKPFSWNLWLLLLCTLIYAGILIYIIERQDNETLQNQSILSQIAMYVWYSFGNIVGYGVEFHTNTGAGRLLTAGLYILSLILVASYTANLASDLTIAKSKSIISGIDDIKNGKIPFNRIGILVDSAPEEYYLREISNGARNYYPLHSLNEAYFSLLTNMIDAAFWDSGAVEYVTNNIYCNLTLIGNDFDKSVFGIVTPQKWLYAQDLDVNILSLREAGDIEKLRQKWFQAKTCSDSSEISTAIKIEAMSGLFLVFGVISILSLLLFAWKKRHNIKNCLFPLMSRKNSLSK</sequence>
<evidence type="ECO:0000256" key="12">
    <source>
        <dbReference type="ARBA" id="ARBA00023303"/>
    </source>
</evidence>
<dbReference type="SUPFAM" id="SSF53850">
    <property type="entry name" value="Periplasmic binding protein-like II"/>
    <property type="match status" value="1"/>
</dbReference>
<evidence type="ECO:0000259" key="15">
    <source>
        <dbReference type="SMART" id="SM00079"/>
    </source>
</evidence>
<evidence type="ECO:0000256" key="14">
    <source>
        <dbReference type="SAM" id="Phobius"/>
    </source>
</evidence>
<keyword evidence="9" id="KW-0325">Glycoprotein</keyword>
<comment type="caution">
    <text evidence="16">The sequence shown here is derived from an EMBL/GenBank/DDBJ whole genome shotgun (WGS) entry which is preliminary data.</text>
</comment>
<keyword evidence="12" id="KW-0407">Ion channel</keyword>
<dbReference type="Pfam" id="PF10613">
    <property type="entry name" value="Lig_chan-Glu_bd"/>
    <property type="match status" value="1"/>
</dbReference>
<name>A0A819H959_9BILA</name>
<evidence type="ECO:0000256" key="3">
    <source>
        <dbReference type="ARBA" id="ARBA00022692"/>
    </source>
</evidence>
<reference evidence="16" key="1">
    <citation type="submission" date="2021-02" db="EMBL/GenBank/DDBJ databases">
        <authorList>
            <person name="Nowell W R."/>
        </authorList>
    </citation>
    <scope>NUCLEOTIDE SEQUENCE</scope>
</reference>
<evidence type="ECO:0000256" key="7">
    <source>
        <dbReference type="ARBA" id="ARBA00023136"/>
    </source>
</evidence>
<keyword evidence="3 14" id="KW-0812">Transmembrane</keyword>
<evidence type="ECO:0000256" key="4">
    <source>
        <dbReference type="ARBA" id="ARBA00022989"/>
    </source>
</evidence>
<keyword evidence="8" id="KW-0675">Receptor</keyword>
<gene>
    <name evidence="16" type="ORF">OTI717_LOCUS23725</name>
</gene>
<keyword evidence="4 14" id="KW-1133">Transmembrane helix</keyword>
<evidence type="ECO:0000313" key="16">
    <source>
        <dbReference type="EMBL" id="CAF3899854.1"/>
    </source>
</evidence>
<dbReference type="PANTHER" id="PTHR18966">
    <property type="entry name" value="IONOTROPIC GLUTAMATE RECEPTOR"/>
    <property type="match status" value="1"/>
</dbReference>
<dbReference type="InterPro" id="IPR028082">
    <property type="entry name" value="Peripla_BP_I"/>
</dbReference>
<dbReference type="Pfam" id="PF01094">
    <property type="entry name" value="ANF_receptor"/>
    <property type="match status" value="1"/>
</dbReference>
<dbReference type="Pfam" id="PF00060">
    <property type="entry name" value="Lig_chan"/>
    <property type="match status" value="1"/>
</dbReference>
<dbReference type="InterPro" id="IPR019594">
    <property type="entry name" value="Glu/Gly-bd"/>
</dbReference>
<evidence type="ECO:0000256" key="5">
    <source>
        <dbReference type="ARBA" id="ARBA00023018"/>
    </source>
</evidence>
<dbReference type="Gene3D" id="3.40.190.10">
    <property type="entry name" value="Periplasmic binding protein-like II"/>
    <property type="match status" value="2"/>
</dbReference>
<keyword evidence="10" id="KW-0628">Postsynaptic cell membrane</keyword>
<evidence type="ECO:0000256" key="13">
    <source>
        <dbReference type="ARBA" id="ARBA00034100"/>
    </source>
</evidence>
<feature type="transmembrane region" description="Helical" evidence="14">
    <location>
        <begin position="765"/>
        <end position="783"/>
    </location>
</feature>
<dbReference type="Proteomes" id="UP000663823">
    <property type="component" value="Unassembled WGS sequence"/>
</dbReference>
<dbReference type="InterPro" id="IPR001320">
    <property type="entry name" value="Iontro_rcpt_C"/>
</dbReference>
<dbReference type="EMBL" id="CAJOAX010004312">
    <property type="protein sequence ID" value="CAF3899854.1"/>
    <property type="molecule type" value="Genomic_DNA"/>
</dbReference>
<evidence type="ECO:0000256" key="10">
    <source>
        <dbReference type="ARBA" id="ARBA00023257"/>
    </source>
</evidence>
<feature type="transmembrane region" description="Helical" evidence="14">
    <location>
        <begin position="586"/>
        <end position="606"/>
    </location>
</feature>
<keyword evidence="5" id="KW-0770">Synapse</keyword>
<dbReference type="SUPFAM" id="SSF53822">
    <property type="entry name" value="Periplasmic binding protein-like I"/>
    <property type="match status" value="1"/>
</dbReference>
<evidence type="ECO:0000256" key="1">
    <source>
        <dbReference type="ARBA" id="ARBA00004141"/>
    </source>
</evidence>
<dbReference type="InterPro" id="IPR001828">
    <property type="entry name" value="ANF_lig-bd_rcpt"/>
</dbReference>
<organism evidence="16 17">
    <name type="scientific">Rotaria sordida</name>
    <dbReference type="NCBI Taxonomy" id="392033"/>
    <lineage>
        <taxon>Eukaryota</taxon>
        <taxon>Metazoa</taxon>
        <taxon>Spiralia</taxon>
        <taxon>Gnathifera</taxon>
        <taxon>Rotifera</taxon>
        <taxon>Eurotatoria</taxon>
        <taxon>Bdelloidea</taxon>
        <taxon>Philodinida</taxon>
        <taxon>Philodinidae</taxon>
        <taxon>Rotaria</taxon>
    </lineage>
</organism>
<dbReference type="GO" id="GO:0015276">
    <property type="term" value="F:ligand-gated monoatomic ion channel activity"/>
    <property type="evidence" value="ECO:0007669"/>
    <property type="project" value="InterPro"/>
</dbReference>